<dbReference type="RefSeq" id="XP_011297370.1">
    <property type="nucleotide sequence ID" value="XM_011299068.1"/>
</dbReference>
<feature type="domain" description="Ig-like" evidence="2">
    <location>
        <begin position="57"/>
        <end position="154"/>
    </location>
</feature>
<name>A0A9R1SUG7_9HYME</name>
<sequence length="371" mass="41773">MLLMRNDLLDRISTYSCQKFIGIGDELVLTSSGVLGDVLPRSRRQIAEAKGLKYIRPGNLEDLLRGDEVRGHEHEILSFPGSDLNIPCNHEGEEITWLMSISRPNYTWTRVDSSPISGTTRKNGNLELYDVDAKDAGNYSCIVTYVDPDNEELVENIYQHSIQIVTLPRYSLRGGNRYNMEMCEELELDILSVYLPSKLNEILCKNSICDAFIFAPHCHSHQVSIRVLVVPSNPSKLFPISSSQCGLRCRKAIQDKIALLLTQNLRIILRKTSCPIVPRTNSFPLRADLSIMEWEGEGGLMGGWREEVMLMEKLDFLLGVLLDMALIIVTVFLVPLITTVKIYQRDARDVLWGPISLALARGSADLARILL</sequence>
<dbReference type="Pfam" id="PF00047">
    <property type="entry name" value="ig"/>
    <property type="match status" value="1"/>
</dbReference>
<dbReference type="Gene3D" id="2.60.40.10">
    <property type="entry name" value="Immunoglobulins"/>
    <property type="match status" value="1"/>
</dbReference>
<protein>
    <recommendedName>
        <fullName evidence="2">Ig-like domain-containing protein</fullName>
    </recommendedName>
</protein>
<feature type="transmembrane region" description="Helical" evidence="1">
    <location>
        <begin position="316"/>
        <end position="338"/>
    </location>
</feature>
<proteinExistence type="predicted"/>
<dbReference type="SMART" id="SM00409">
    <property type="entry name" value="IG"/>
    <property type="match status" value="1"/>
</dbReference>
<evidence type="ECO:0000313" key="3">
    <source>
        <dbReference type="Proteomes" id="UP000694866"/>
    </source>
</evidence>
<accession>A0A9R1SUG7</accession>
<dbReference type="GeneID" id="105263081"/>
<keyword evidence="1" id="KW-0472">Membrane</keyword>
<dbReference type="InterPro" id="IPR007110">
    <property type="entry name" value="Ig-like_dom"/>
</dbReference>
<dbReference type="Proteomes" id="UP000694866">
    <property type="component" value="Unplaced"/>
</dbReference>
<dbReference type="OrthoDB" id="7692025at2759"/>
<evidence type="ECO:0000313" key="4">
    <source>
        <dbReference type="RefSeq" id="XP_011297370.1"/>
    </source>
</evidence>
<dbReference type="InterPro" id="IPR013151">
    <property type="entry name" value="Immunoglobulin_dom"/>
</dbReference>
<reference evidence="4" key="1">
    <citation type="submission" date="2025-08" db="UniProtKB">
        <authorList>
            <consortium name="RefSeq"/>
        </authorList>
    </citation>
    <scope>IDENTIFICATION</scope>
    <source>
        <strain evidence="4">USDA-PBARC FA_bdor</strain>
        <tissue evidence="4">Whole organism</tissue>
    </source>
</reference>
<evidence type="ECO:0000259" key="2">
    <source>
        <dbReference type="PROSITE" id="PS50835"/>
    </source>
</evidence>
<dbReference type="AlphaFoldDB" id="A0A9R1SUG7"/>
<dbReference type="KEGG" id="fas:105263081"/>
<dbReference type="SUPFAM" id="SSF48726">
    <property type="entry name" value="Immunoglobulin"/>
    <property type="match status" value="1"/>
</dbReference>
<dbReference type="InterPro" id="IPR036179">
    <property type="entry name" value="Ig-like_dom_sf"/>
</dbReference>
<evidence type="ECO:0000256" key="1">
    <source>
        <dbReference type="SAM" id="Phobius"/>
    </source>
</evidence>
<dbReference type="InterPro" id="IPR003599">
    <property type="entry name" value="Ig_sub"/>
</dbReference>
<dbReference type="CDD" id="cd00096">
    <property type="entry name" value="Ig"/>
    <property type="match status" value="1"/>
</dbReference>
<keyword evidence="1" id="KW-1133">Transmembrane helix</keyword>
<dbReference type="InterPro" id="IPR013783">
    <property type="entry name" value="Ig-like_fold"/>
</dbReference>
<organism evidence="3 4">
    <name type="scientific">Fopius arisanus</name>
    <dbReference type="NCBI Taxonomy" id="64838"/>
    <lineage>
        <taxon>Eukaryota</taxon>
        <taxon>Metazoa</taxon>
        <taxon>Ecdysozoa</taxon>
        <taxon>Arthropoda</taxon>
        <taxon>Hexapoda</taxon>
        <taxon>Insecta</taxon>
        <taxon>Pterygota</taxon>
        <taxon>Neoptera</taxon>
        <taxon>Endopterygota</taxon>
        <taxon>Hymenoptera</taxon>
        <taxon>Apocrita</taxon>
        <taxon>Ichneumonoidea</taxon>
        <taxon>Braconidae</taxon>
        <taxon>Opiinae</taxon>
        <taxon>Fopius</taxon>
    </lineage>
</organism>
<keyword evidence="1" id="KW-0812">Transmembrane</keyword>
<keyword evidence="3" id="KW-1185">Reference proteome</keyword>
<gene>
    <name evidence="4" type="primary">LOC105263081</name>
</gene>
<dbReference type="PROSITE" id="PS50835">
    <property type="entry name" value="IG_LIKE"/>
    <property type="match status" value="1"/>
</dbReference>